<keyword evidence="11" id="KW-0560">Oxidoreductase</keyword>
<evidence type="ECO:0000256" key="18">
    <source>
        <dbReference type="SAM" id="MobiDB-lite"/>
    </source>
</evidence>
<dbReference type="Proteomes" id="UP001066276">
    <property type="component" value="Chromosome 11"/>
</dbReference>
<dbReference type="SUPFAM" id="SSF51905">
    <property type="entry name" value="FAD/NAD(P)-binding domain"/>
    <property type="match status" value="1"/>
</dbReference>
<evidence type="ECO:0000256" key="1">
    <source>
        <dbReference type="ARBA" id="ARBA00001911"/>
    </source>
</evidence>
<dbReference type="InterPro" id="IPR036188">
    <property type="entry name" value="FAD/NAD-bd_sf"/>
</dbReference>
<feature type="compositionally biased region" description="Low complexity" evidence="18">
    <location>
        <begin position="138"/>
        <end position="148"/>
    </location>
</feature>
<keyword evidence="13" id="KW-0443">Lipid metabolism</keyword>
<keyword evidence="8" id="KW-0256">Endoplasmic reticulum</keyword>
<feature type="region of interest" description="Disordered" evidence="18">
    <location>
        <begin position="169"/>
        <end position="188"/>
    </location>
</feature>
<keyword evidence="20" id="KW-1185">Reference proteome</keyword>
<evidence type="ECO:0000256" key="9">
    <source>
        <dbReference type="ARBA" id="ARBA00022827"/>
    </source>
</evidence>
<evidence type="ECO:0000256" key="13">
    <source>
        <dbReference type="ARBA" id="ARBA00023098"/>
    </source>
</evidence>
<evidence type="ECO:0000256" key="14">
    <source>
        <dbReference type="ARBA" id="ARBA00023136"/>
    </source>
</evidence>
<evidence type="ECO:0000256" key="10">
    <source>
        <dbReference type="ARBA" id="ARBA00022857"/>
    </source>
</evidence>
<evidence type="ECO:0000256" key="6">
    <source>
        <dbReference type="ARBA" id="ARBA00022630"/>
    </source>
</evidence>
<comment type="cofactor">
    <cofactor evidence="2">
        <name>NADP(+)</name>
        <dbReference type="ChEBI" id="CHEBI:58349"/>
    </cofactor>
</comment>
<keyword evidence="9" id="KW-0274">FAD</keyword>
<evidence type="ECO:0000313" key="19">
    <source>
        <dbReference type="EMBL" id="KAJ1091609.1"/>
    </source>
</evidence>
<dbReference type="PANTHER" id="PTHR46091:SF1">
    <property type="entry name" value="ALL-TRANS-RETINOL 13,14-REDUCTASE"/>
    <property type="match status" value="1"/>
</dbReference>
<comment type="cofactor">
    <cofactor evidence="1">
        <name>NAD(+)</name>
        <dbReference type="ChEBI" id="CHEBI:57540"/>
    </cofactor>
</comment>
<keyword evidence="7" id="KW-0732">Signal</keyword>
<evidence type="ECO:0000256" key="5">
    <source>
        <dbReference type="ARBA" id="ARBA00005855"/>
    </source>
</evidence>
<keyword evidence="12" id="KW-0520">NAD</keyword>
<evidence type="ECO:0000256" key="3">
    <source>
        <dbReference type="ARBA" id="ARBA00001974"/>
    </source>
</evidence>
<proteinExistence type="inferred from homology"/>
<feature type="compositionally biased region" description="Low complexity" evidence="18">
    <location>
        <begin position="92"/>
        <end position="104"/>
    </location>
</feature>
<protein>
    <recommendedName>
        <fullName evidence="16">All-trans-retinol 13,14-reductase</fullName>
        <ecNumber evidence="15">1.3.99.23</ecNumber>
    </recommendedName>
</protein>
<evidence type="ECO:0000256" key="8">
    <source>
        <dbReference type="ARBA" id="ARBA00022824"/>
    </source>
</evidence>
<evidence type="ECO:0000256" key="15">
    <source>
        <dbReference type="ARBA" id="ARBA00038979"/>
    </source>
</evidence>
<dbReference type="PANTHER" id="PTHR46091">
    <property type="entry name" value="BLR7054 PROTEIN"/>
    <property type="match status" value="1"/>
</dbReference>
<comment type="catalytic activity">
    <reaction evidence="17">
        <text>all-trans-13,14-dihydroretinol + A = all-trans-retinol + AH2</text>
        <dbReference type="Rhea" id="RHEA:19193"/>
        <dbReference type="ChEBI" id="CHEBI:13193"/>
        <dbReference type="ChEBI" id="CHEBI:17336"/>
        <dbReference type="ChEBI" id="CHEBI:17499"/>
        <dbReference type="ChEBI" id="CHEBI:52075"/>
        <dbReference type="EC" id="1.3.99.23"/>
    </reaction>
</comment>
<reference evidence="19" key="1">
    <citation type="journal article" date="2022" name="bioRxiv">
        <title>Sequencing and chromosome-scale assembly of the giantPleurodeles waltlgenome.</title>
        <authorList>
            <person name="Brown T."/>
            <person name="Elewa A."/>
            <person name="Iarovenko S."/>
            <person name="Subramanian E."/>
            <person name="Araus A.J."/>
            <person name="Petzold A."/>
            <person name="Susuki M."/>
            <person name="Suzuki K.-i.T."/>
            <person name="Hayashi T."/>
            <person name="Toyoda A."/>
            <person name="Oliveira C."/>
            <person name="Osipova E."/>
            <person name="Leigh N.D."/>
            <person name="Simon A."/>
            <person name="Yun M.H."/>
        </authorList>
    </citation>
    <scope>NUCLEOTIDE SEQUENCE</scope>
    <source>
        <strain evidence="19">20211129_DDA</strain>
        <tissue evidence="19">Liver</tissue>
    </source>
</reference>
<comment type="cofactor">
    <cofactor evidence="3">
        <name>FAD</name>
        <dbReference type="ChEBI" id="CHEBI:57692"/>
    </cofactor>
</comment>
<sequence>MLSCVWCLPRPDGWRLRANVGSRMSDCSRRGRFRALPLKQSEAAERRTRTGLSVGSAAPLVAGDRALGSAAPLVAGDRALRRERCSPRRGRPGSPSGALLPSSRETGLSVGSAAPLVAGDRALRRERCSPRRGGPGSPSGALLPSSRGTGLSVGSAAPLVAGDRALRRERCSPRRGGPGSPSGALIPSSRETRLTFGSAAGLGSTIGSADSLVAGDQAHLRERCSPRRMGPGSPSGALRLRTDAGQGEDWDLHKRVIPSLRSSSRSVRFEKEKVPQNLDAVVIGSGIGGLAAAAMLAKAGKRVLVVEQLAKTGGCCHTFNEQGYEFDVGIHYIGHLSEGDPSRLIMDQLTEGQLQWAPMENPFDVVILGGTGKQYPLYYGKKDYAEGLKKVFPEEAHAIDKYMELVKGVSRSASHLAILKLIPLPLAIFLCRTGLVKWLSPFFKMASKSVAKVVGELTTNEELQAVLSYLYLDYGVLPRNASFSLHALVVGDFFDGAWYPSGGASEIAFHLIPVIEKSGGVVFARAPVTRILIDEAGRACGVNVQRKGRDPVNIFAPVVISDAGIFNTYENLLPPEQQALPGIQSQLSSVRHGLAGFSLFVGLDGTKESLGLPASNFFIFPDKNLNNMEDLYFSSSREEAPQHIPVLFVSFPSAKDPTHEQRCPGKSTLTVLTLVRYEWFEEWKDLKVQKRGEEYEGLKKTFADAILETVLQHFPNLRDKIVCVSSGTPLSNQHYLAASLGEFYGADHSMERLSAENTAKLRPRTPIKNLFLTGQDAFLGGFVGALNGAMVCASEVLGRNLYLDLQHLKKQINKVALKKLD</sequence>
<comment type="caution">
    <text evidence="19">The sequence shown here is derived from an EMBL/GenBank/DDBJ whole genome shotgun (WGS) entry which is preliminary data.</text>
</comment>
<feature type="region of interest" description="Disordered" evidence="18">
    <location>
        <begin position="78"/>
        <end position="156"/>
    </location>
</feature>
<evidence type="ECO:0000256" key="7">
    <source>
        <dbReference type="ARBA" id="ARBA00022729"/>
    </source>
</evidence>
<comment type="subcellular location">
    <subcellularLocation>
        <location evidence="4">Endoplasmic reticulum membrane</location>
        <topology evidence="4">Peripheral membrane protein</topology>
    </subcellularLocation>
</comment>
<dbReference type="EMBL" id="JANPWB010000015">
    <property type="protein sequence ID" value="KAJ1091609.1"/>
    <property type="molecule type" value="Genomic_DNA"/>
</dbReference>
<evidence type="ECO:0000256" key="12">
    <source>
        <dbReference type="ARBA" id="ARBA00023027"/>
    </source>
</evidence>
<evidence type="ECO:0000256" key="17">
    <source>
        <dbReference type="ARBA" id="ARBA00048815"/>
    </source>
</evidence>
<dbReference type="AlphaFoldDB" id="A0AAV7LMD1"/>
<gene>
    <name evidence="19" type="ORF">NDU88_004727</name>
</gene>
<dbReference type="InterPro" id="IPR052206">
    <property type="entry name" value="Retinol_saturase"/>
</dbReference>
<dbReference type="Pfam" id="PF13450">
    <property type="entry name" value="NAD_binding_8"/>
    <property type="match status" value="1"/>
</dbReference>
<keyword evidence="6" id="KW-0285">Flavoprotein</keyword>
<name>A0AAV7LMD1_PLEWA</name>
<evidence type="ECO:0000256" key="16">
    <source>
        <dbReference type="ARBA" id="ARBA00041141"/>
    </source>
</evidence>
<organism evidence="19 20">
    <name type="scientific">Pleurodeles waltl</name>
    <name type="common">Iberian ribbed newt</name>
    <dbReference type="NCBI Taxonomy" id="8319"/>
    <lineage>
        <taxon>Eukaryota</taxon>
        <taxon>Metazoa</taxon>
        <taxon>Chordata</taxon>
        <taxon>Craniata</taxon>
        <taxon>Vertebrata</taxon>
        <taxon>Euteleostomi</taxon>
        <taxon>Amphibia</taxon>
        <taxon>Batrachia</taxon>
        <taxon>Caudata</taxon>
        <taxon>Salamandroidea</taxon>
        <taxon>Salamandridae</taxon>
        <taxon>Pleurodelinae</taxon>
        <taxon>Pleurodeles</taxon>
    </lineage>
</organism>
<accession>A0AAV7LMD1</accession>
<evidence type="ECO:0000256" key="11">
    <source>
        <dbReference type="ARBA" id="ARBA00023002"/>
    </source>
</evidence>
<dbReference type="EC" id="1.3.99.23" evidence="15"/>
<comment type="similarity">
    <text evidence="5">Belongs to the carotenoid/retinoid oxidoreductase family. CrtISO subfamily.</text>
</comment>
<dbReference type="Gene3D" id="3.50.50.60">
    <property type="entry name" value="FAD/NAD(P)-binding domain"/>
    <property type="match status" value="2"/>
</dbReference>
<keyword evidence="10" id="KW-0521">NADP</keyword>
<dbReference type="GO" id="GO:0051786">
    <property type="term" value="F:all-trans-retinol 13,14-reductase activity"/>
    <property type="evidence" value="ECO:0007669"/>
    <property type="project" value="UniProtKB-EC"/>
</dbReference>
<keyword evidence="14" id="KW-0472">Membrane</keyword>
<dbReference type="GO" id="GO:0005789">
    <property type="term" value="C:endoplasmic reticulum membrane"/>
    <property type="evidence" value="ECO:0007669"/>
    <property type="project" value="UniProtKB-SubCell"/>
</dbReference>
<evidence type="ECO:0000256" key="4">
    <source>
        <dbReference type="ARBA" id="ARBA00004406"/>
    </source>
</evidence>
<evidence type="ECO:0000313" key="20">
    <source>
        <dbReference type="Proteomes" id="UP001066276"/>
    </source>
</evidence>
<evidence type="ECO:0000256" key="2">
    <source>
        <dbReference type="ARBA" id="ARBA00001937"/>
    </source>
</evidence>